<sequence>MPALLSILPAALLFAAKAQGLVTRASSAADATCTPASGTNDDAPAIAAAFSSCFSGTIVIPAGKTYNIGSVLSWTGCAGCTLQLDGTLNVSTNLTYWNGKSEIFSIANINGATIYSSTGTGVIEGNGQASWDYIVDGDTSYDRPNLIRVDGTTNLKMYNLEIRNSPQFHVVTSGNSKDIYYGDITLYAVSTSNNVAHNTDGFDVGPASYVTLENLHVTNGDDCVVLKPGADNIVAREITCIGSHGLSVGSLGSSYGKTDSVTNSIFEGAYMSGATKAGGVKVWPAGPDHGSAVVSNVTWRDIYCDGCQYALQIESCYSEDDSYCEEYPSTAQLTNVVWQNVTGVTDGKYDDVVGNLNCPGAGTCGISVSELSVKSPDGGQTVLCANTDGDIGVTCTNGASG</sequence>
<dbReference type="EMBL" id="MCFJ01000015">
    <property type="protein sequence ID" value="ORY58835.1"/>
    <property type="molecule type" value="Genomic_DNA"/>
</dbReference>
<comment type="subcellular location">
    <subcellularLocation>
        <location evidence="1">Secreted</location>
    </subcellularLocation>
</comment>
<dbReference type="InterPro" id="IPR011050">
    <property type="entry name" value="Pectin_lyase_fold/virulence"/>
</dbReference>
<dbReference type="GO" id="GO:0071555">
    <property type="term" value="P:cell wall organization"/>
    <property type="evidence" value="ECO:0007669"/>
    <property type="project" value="UniProtKB-KW"/>
</dbReference>
<dbReference type="GeneID" id="63772923"/>
<evidence type="ECO:0000256" key="1">
    <source>
        <dbReference type="ARBA" id="ARBA00004613"/>
    </source>
</evidence>
<evidence type="ECO:0000256" key="2">
    <source>
        <dbReference type="ARBA" id="ARBA00008834"/>
    </source>
</evidence>
<evidence type="ECO:0000256" key="10">
    <source>
        <dbReference type="ARBA" id="ARBA00023316"/>
    </source>
</evidence>
<dbReference type="SUPFAM" id="SSF51126">
    <property type="entry name" value="Pectin lyase-like"/>
    <property type="match status" value="1"/>
</dbReference>
<dbReference type="STRING" id="1141098.A0A1Y2DJ47"/>
<evidence type="ECO:0000256" key="5">
    <source>
        <dbReference type="ARBA" id="ARBA00022737"/>
    </source>
</evidence>
<evidence type="ECO:0000256" key="13">
    <source>
        <dbReference type="PROSITE-ProRule" id="PRU10052"/>
    </source>
</evidence>
<dbReference type="RefSeq" id="XP_040711647.1">
    <property type="nucleotide sequence ID" value="XM_040856711.1"/>
</dbReference>
<evidence type="ECO:0000313" key="17">
    <source>
        <dbReference type="Proteomes" id="UP000193689"/>
    </source>
</evidence>
<dbReference type="GO" id="GO:0005576">
    <property type="term" value="C:extracellular region"/>
    <property type="evidence" value="ECO:0007669"/>
    <property type="project" value="UniProtKB-SubCell"/>
</dbReference>
<evidence type="ECO:0000256" key="3">
    <source>
        <dbReference type="ARBA" id="ARBA00022525"/>
    </source>
</evidence>
<reference evidence="16 17" key="1">
    <citation type="submission" date="2016-07" db="EMBL/GenBank/DDBJ databases">
        <title>Pervasive Adenine N6-methylation of Active Genes in Fungi.</title>
        <authorList>
            <consortium name="DOE Joint Genome Institute"/>
            <person name="Mondo S.J."/>
            <person name="Dannebaum R.O."/>
            <person name="Kuo R.C."/>
            <person name="Labutti K."/>
            <person name="Haridas S."/>
            <person name="Kuo A."/>
            <person name="Salamov A."/>
            <person name="Ahrendt S.R."/>
            <person name="Lipzen A."/>
            <person name="Sullivan W."/>
            <person name="Andreopoulos W.B."/>
            <person name="Clum A."/>
            <person name="Lindquist E."/>
            <person name="Daum C."/>
            <person name="Ramamoorthy G.K."/>
            <person name="Gryganskyi A."/>
            <person name="Culley D."/>
            <person name="Magnuson J.K."/>
            <person name="James T.Y."/>
            <person name="O'Malley M.A."/>
            <person name="Stajich J.E."/>
            <person name="Spatafora J.W."/>
            <person name="Visel A."/>
            <person name="Grigoriev I.V."/>
        </authorList>
    </citation>
    <scope>NUCLEOTIDE SEQUENCE [LARGE SCALE GENOMIC DNA]</scope>
    <source>
        <strain evidence="16 17">CBS 129021</strain>
    </source>
</reference>
<protein>
    <submittedName>
        <fullName evidence="16">Glycoside hydrolase family 28 protein</fullName>
    </submittedName>
</protein>
<dbReference type="OrthoDB" id="187139at2759"/>
<dbReference type="GO" id="GO:0000272">
    <property type="term" value="P:polysaccharide catabolic process"/>
    <property type="evidence" value="ECO:0007669"/>
    <property type="project" value="UniProtKB-KW"/>
</dbReference>
<dbReference type="InParanoid" id="A0A1Y2DJ47"/>
<evidence type="ECO:0000313" key="16">
    <source>
        <dbReference type="EMBL" id="ORY58835.1"/>
    </source>
</evidence>
<dbReference type="Proteomes" id="UP000193689">
    <property type="component" value="Unassembled WGS sequence"/>
</dbReference>
<dbReference type="InterPro" id="IPR012334">
    <property type="entry name" value="Pectin_lyas_fold"/>
</dbReference>
<dbReference type="Gene3D" id="2.160.20.10">
    <property type="entry name" value="Single-stranded right-handed beta-helix, Pectin lyase-like"/>
    <property type="match status" value="1"/>
</dbReference>
<keyword evidence="9 14" id="KW-0326">Glycosidase</keyword>
<evidence type="ECO:0000256" key="9">
    <source>
        <dbReference type="ARBA" id="ARBA00023295"/>
    </source>
</evidence>
<dbReference type="InterPro" id="IPR000743">
    <property type="entry name" value="Glyco_hydro_28"/>
</dbReference>
<evidence type="ECO:0000256" key="12">
    <source>
        <dbReference type="ARBA" id="ARBA00037278"/>
    </source>
</evidence>
<evidence type="ECO:0000256" key="6">
    <source>
        <dbReference type="ARBA" id="ARBA00022801"/>
    </source>
</evidence>
<dbReference type="GO" id="GO:0004650">
    <property type="term" value="F:polygalacturonase activity"/>
    <property type="evidence" value="ECO:0007669"/>
    <property type="project" value="InterPro"/>
</dbReference>
<proteinExistence type="inferred from homology"/>
<dbReference type="AlphaFoldDB" id="A0A1Y2DJ47"/>
<keyword evidence="3" id="KW-0964">Secreted</keyword>
<dbReference type="Pfam" id="PF00295">
    <property type="entry name" value="Glyco_hydro_28"/>
    <property type="match status" value="1"/>
</dbReference>
<comment type="similarity">
    <text evidence="2 14">Belongs to the glycosyl hydrolase 28 family.</text>
</comment>
<feature type="signal peptide" evidence="15">
    <location>
        <begin position="1"/>
        <end position="20"/>
    </location>
</feature>
<keyword evidence="8" id="KW-0119">Carbohydrate metabolism</keyword>
<accession>A0A1Y2DJ47</accession>
<gene>
    <name evidence="16" type="ORF">BCR38DRAFT_352482</name>
</gene>
<dbReference type="PANTHER" id="PTHR31736:SF9">
    <property type="entry name" value="ENDO-XYLOGALACTURONAN HYDROLASE A-RELATED"/>
    <property type="match status" value="1"/>
</dbReference>
<feature type="chain" id="PRO_5012327514" evidence="15">
    <location>
        <begin position="21"/>
        <end position="401"/>
    </location>
</feature>
<comment type="caution">
    <text evidence="16">The sequence shown here is derived from an EMBL/GenBank/DDBJ whole genome shotgun (WGS) entry which is preliminary data.</text>
</comment>
<keyword evidence="4 15" id="KW-0732">Signal</keyword>
<keyword evidence="6 14" id="KW-0378">Hydrolase</keyword>
<evidence type="ECO:0000256" key="14">
    <source>
        <dbReference type="RuleBase" id="RU361169"/>
    </source>
</evidence>
<organism evidence="16 17">
    <name type="scientific">Pseudomassariella vexata</name>
    <dbReference type="NCBI Taxonomy" id="1141098"/>
    <lineage>
        <taxon>Eukaryota</taxon>
        <taxon>Fungi</taxon>
        <taxon>Dikarya</taxon>
        <taxon>Ascomycota</taxon>
        <taxon>Pezizomycotina</taxon>
        <taxon>Sordariomycetes</taxon>
        <taxon>Xylariomycetidae</taxon>
        <taxon>Amphisphaeriales</taxon>
        <taxon>Pseudomassariaceae</taxon>
        <taxon>Pseudomassariella</taxon>
    </lineage>
</organism>
<dbReference type="PROSITE" id="PS00502">
    <property type="entry name" value="POLYGALACTURONASE"/>
    <property type="match status" value="1"/>
</dbReference>
<evidence type="ECO:0000256" key="7">
    <source>
        <dbReference type="ARBA" id="ARBA00023180"/>
    </source>
</evidence>
<evidence type="ECO:0000256" key="11">
    <source>
        <dbReference type="ARBA" id="ARBA00023326"/>
    </source>
</evidence>
<evidence type="ECO:0000256" key="15">
    <source>
        <dbReference type="SAM" id="SignalP"/>
    </source>
</evidence>
<comment type="function">
    <text evidence="12">Pectinolytic enzyme involved in the degradation of xylogalacturonan (xga), a galacturonan backbone heavily substituted with xylose, and which is one important component of the hairy regions of pectin. Activity requires a galacturonic acid backbone substituted with xylose.</text>
</comment>
<keyword evidence="17" id="KW-1185">Reference proteome</keyword>
<name>A0A1Y2DJ47_9PEZI</name>
<feature type="active site" evidence="13">
    <location>
        <position position="244"/>
    </location>
</feature>
<evidence type="ECO:0000256" key="8">
    <source>
        <dbReference type="ARBA" id="ARBA00023277"/>
    </source>
</evidence>
<dbReference type="PANTHER" id="PTHR31736">
    <property type="match status" value="1"/>
</dbReference>
<keyword evidence="11" id="KW-0624">Polysaccharide degradation</keyword>
<keyword evidence="5" id="KW-0677">Repeat</keyword>
<evidence type="ECO:0000256" key="4">
    <source>
        <dbReference type="ARBA" id="ARBA00022729"/>
    </source>
</evidence>
<keyword evidence="10" id="KW-0961">Cell wall biogenesis/degradation</keyword>
<keyword evidence="7" id="KW-0325">Glycoprotein</keyword>